<accession>A0A1A6C5Q4</accession>
<sequence length="254" mass="28012">MSVPEPVHPRAVSVVLHDVAPATWPACEALLRMIDGCGQVPVTLLVVPDYHHRGGIEADARFRRAIEARLARGDELALHGFHHIDDTAAAPRGPLQWLTRRVYTASEGEFAALEENAAEALLGRGLAIFDALGWPVAGFVAPAWLMSDGTRAALTRSGLQYTSTRTALYRLPDWRQTGHPSLVWSVRSAWRRAASRVVNDIQHRRLRHAPLLRLGLHPADAPHPAAVVYWQRTLQQALVDRRPMTKSAWLAAGA</sequence>
<dbReference type="STRING" id="160660.BJI67_10850"/>
<name>A0A1A6C5Q4_9GAMM</name>
<evidence type="ECO:0000313" key="2">
    <source>
        <dbReference type="Proteomes" id="UP000029273"/>
    </source>
</evidence>
<dbReference type="Gene3D" id="3.20.20.370">
    <property type="entry name" value="Glycoside hydrolase/deacetylase"/>
    <property type="match status" value="1"/>
</dbReference>
<reference evidence="1 2" key="1">
    <citation type="journal article" date="2014" name="Genome Announc.">
        <title>Draft Genome Sequence of the Iron-Oxidizing, Acidophilic, and Halotolerant 'Thiobacillus prosperus' Type Strain DSM 5130.</title>
        <authorList>
            <person name="Ossandon F.J."/>
            <person name="Cardenas J.P."/>
            <person name="Corbett M."/>
            <person name="Quatrini R."/>
            <person name="Holmes D.S."/>
            <person name="Watkin E."/>
        </authorList>
    </citation>
    <scope>NUCLEOTIDE SEQUENCE [LARGE SCALE GENOMIC DNA]</scope>
    <source>
        <strain evidence="1 2">DSM 5130</strain>
    </source>
</reference>
<comment type="caution">
    <text evidence="1">The sequence shown here is derived from an EMBL/GenBank/DDBJ whole genome shotgun (WGS) entry which is preliminary data.</text>
</comment>
<dbReference type="Pfam" id="PF10096">
    <property type="entry name" value="DUF2334"/>
    <property type="match status" value="1"/>
</dbReference>
<gene>
    <name evidence="1" type="ORF">Thpro_020942</name>
</gene>
<evidence type="ECO:0000313" key="1">
    <source>
        <dbReference type="EMBL" id="OBS09892.1"/>
    </source>
</evidence>
<organism evidence="1 2">
    <name type="scientific">Acidihalobacter prosperus</name>
    <dbReference type="NCBI Taxonomy" id="160660"/>
    <lineage>
        <taxon>Bacteria</taxon>
        <taxon>Pseudomonadati</taxon>
        <taxon>Pseudomonadota</taxon>
        <taxon>Gammaproteobacteria</taxon>
        <taxon>Chromatiales</taxon>
        <taxon>Ectothiorhodospiraceae</taxon>
        <taxon>Acidihalobacter</taxon>
    </lineage>
</organism>
<dbReference type="EMBL" id="JQSG02000002">
    <property type="protein sequence ID" value="OBS09892.1"/>
    <property type="molecule type" value="Genomic_DNA"/>
</dbReference>
<dbReference type="InterPro" id="IPR018763">
    <property type="entry name" value="DUF2334"/>
</dbReference>
<dbReference type="Proteomes" id="UP000029273">
    <property type="component" value="Unassembled WGS sequence"/>
</dbReference>
<evidence type="ECO:0008006" key="3">
    <source>
        <dbReference type="Google" id="ProtNLM"/>
    </source>
</evidence>
<dbReference type="SUPFAM" id="SSF88713">
    <property type="entry name" value="Glycoside hydrolase/deacetylase"/>
    <property type="match status" value="1"/>
</dbReference>
<dbReference type="RefSeq" id="WP_201786938.1">
    <property type="nucleotide sequence ID" value="NZ_JQSG02000002.1"/>
</dbReference>
<protein>
    <recommendedName>
        <fullName evidence="3">DUF2334 domain-containing protein</fullName>
    </recommendedName>
</protein>
<dbReference type="CDD" id="cd11374">
    <property type="entry name" value="CE4_u10"/>
    <property type="match status" value="1"/>
</dbReference>
<dbReference type="GO" id="GO:0005975">
    <property type="term" value="P:carbohydrate metabolic process"/>
    <property type="evidence" value="ECO:0007669"/>
    <property type="project" value="InterPro"/>
</dbReference>
<dbReference type="AlphaFoldDB" id="A0A1A6C5Q4"/>
<proteinExistence type="predicted"/>
<dbReference type="InterPro" id="IPR011330">
    <property type="entry name" value="Glyco_hydro/deAcase_b/a-brl"/>
</dbReference>
<keyword evidence="2" id="KW-1185">Reference proteome</keyword>